<protein>
    <recommendedName>
        <fullName evidence="3">citrate synthase (unknown stereospecificity)</fullName>
        <ecNumber evidence="3">2.3.3.16</ecNumber>
    </recommendedName>
</protein>
<dbReference type="Gene3D" id="1.10.580.10">
    <property type="entry name" value="Citrate Synthase, domain 1"/>
    <property type="match status" value="2"/>
</dbReference>
<sequence>MRYLSSAEAARELGVSLPTLYSYVSRGVLTSYPQAGRKSRLYDADQIAKFKMRGEILNNAQVTENIMHYGHPVLETQVSGIVDGRLLFRGHDISVLADNSTAEDVADLLWVGFDSSASLGWIRNELPELAPRGGELDRALVDCQRWLLSRIEADQSAYDNSREKIIEIAPLIWRGGASFFFGSALTGRSLHEEIAVVSGLPDQADCIRKCLVILADHELTASTFATRVIASTGAPIYQAISAGLASLNGARHLGEVERAYRQFKLLASEGTPELAIRQAQRRGDQIYGFEHTIYPYGDPRAEIILELASSLDARDELLSIKHAVGGKTLNFEGAIALLAISLGKGWSFATALVIASRLIGLIAHCLEEYEQQRMIRPRARYLAGRSG</sequence>
<dbReference type="SUPFAM" id="SSF48256">
    <property type="entry name" value="Citrate synthase"/>
    <property type="match status" value="1"/>
</dbReference>
<dbReference type="AlphaFoldDB" id="A0A1H4JDJ5"/>
<keyword evidence="7" id="KW-1185">Reference proteome</keyword>
<dbReference type="RefSeq" id="WP_177175031.1">
    <property type="nucleotide sequence ID" value="NZ_FNSL01000001.1"/>
</dbReference>
<evidence type="ECO:0000313" key="7">
    <source>
        <dbReference type="Proteomes" id="UP000199064"/>
    </source>
</evidence>
<dbReference type="InterPro" id="IPR016142">
    <property type="entry name" value="Citrate_synth-like_lrg_a-sub"/>
</dbReference>
<dbReference type="Pfam" id="PF12728">
    <property type="entry name" value="HTH_17"/>
    <property type="match status" value="1"/>
</dbReference>
<feature type="domain" description="Helix-turn-helix" evidence="5">
    <location>
        <begin position="3"/>
        <end position="51"/>
    </location>
</feature>
<dbReference type="PANTHER" id="PTHR11739:SF4">
    <property type="entry name" value="CITRATE SYNTHASE, PEROXISOMAL"/>
    <property type="match status" value="1"/>
</dbReference>
<dbReference type="EC" id="2.3.3.16" evidence="3"/>
<evidence type="ECO:0000256" key="1">
    <source>
        <dbReference type="ARBA" id="ARBA00004751"/>
    </source>
</evidence>
<evidence type="ECO:0000256" key="4">
    <source>
        <dbReference type="ARBA" id="ARBA00022679"/>
    </source>
</evidence>
<dbReference type="InterPro" id="IPR016143">
    <property type="entry name" value="Citrate_synth-like_sm_a-sub"/>
</dbReference>
<dbReference type="GO" id="GO:0036440">
    <property type="term" value="F:citrate synthase activity"/>
    <property type="evidence" value="ECO:0007669"/>
    <property type="project" value="UniProtKB-EC"/>
</dbReference>
<dbReference type="SUPFAM" id="SSF46955">
    <property type="entry name" value="Putative DNA-binding domain"/>
    <property type="match status" value="1"/>
</dbReference>
<dbReference type="PANTHER" id="PTHR11739">
    <property type="entry name" value="CITRATE SYNTHASE"/>
    <property type="match status" value="1"/>
</dbReference>
<evidence type="ECO:0000259" key="5">
    <source>
        <dbReference type="Pfam" id="PF12728"/>
    </source>
</evidence>
<proteinExistence type="inferred from homology"/>
<dbReference type="Proteomes" id="UP000199064">
    <property type="component" value="Unassembled WGS sequence"/>
</dbReference>
<evidence type="ECO:0000256" key="2">
    <source>
        <dbReference type="ARBA" id="ARBA00010566"/>
    </source>
</evidence>
<dbReference type="GO" id="GO:0005829">
    <property type="term" value="C:cytosol"/>
    <property type="evidence" value="ECO:0007669"/>
    <property type="project" value="TreeGrafter"/>
</dbReference>
<comment type="pathway">
    <text evidence="1">Carbohydrate metabolism; tricarboxylic acid cycle; isocitrate from oxaloacetate: step 1/2.</text>
</comment>
<comment type="similarity">
    <text evidence="2">Belongs to the citrate synthase family.</text>
</comment>
<dbReference type="Gene3D" id="1.10.230.10">
    <property type="entry name" value="Cytochrome P450-Terp, domain 2"/>
    <property type="match status" value="1"/>
</dbReference>
<dbReference type="GO" id="GO:0005975">
    <property type="term" value="P:carbohydrate metabolic process"/>
    <property type="evidence" value="ECO:0007669"/>
    <property type="project" value="TreeGrafter"/>
</dbReference>
<dbReference type="EMBL" id="FNSL01000001">
    <property type="protein sequence ID" value="SEB44165.1"/>
    <property type="molecule type" value="Genomic_DNA"/>
</dbReference>
<evidence type="ECO:0000256" key="3">
    <source>
        <dbReference type="ARBA" id="ARBA00012972"/>
    </source>
</evidence>
<dbReference type="UniPathway" id="UPA00223">
    <property type="reaction ID" value="UER00717"/>
</dbReference>
<dbReference type="InterPro" id="IPR002020">
    <property type="entry name" value="Citrate_synthase"/>
</dbReference>
<keyword evidence="4" id="KW-0808">Transferase</keyword>
<evidence type="ECO:0000313" key="6">
    <source>
        <dbReference type="EMBL" id="SEB44165.1"/>
    </source>
</evidence>
<dbReference type="InterPro" id="IPR041657">
    <property type="entry name" value="HTH_17"/>
</dbReference>
<dbReference type="InterPro" id="IPR009061">
    <property type="entry name" value="DNA-bd_dom_put_sf"/>
</dbReference>
<dbReference type="InterPro" id="IPR036969">
    <property type="entry name" value="Citrate_synthase_sf"/>
</dbReference>
<reference evidence="7" key="1">
    <citation type="submission" date="2016-10" db="EMBL/GenBank/DDBJ databases">
        <authorList>
            <person name="Varghese N."/>
            <person name="Submissions S."/>
        </authorList>
    </citation>
    <scope>NUCLEOTIDE SEQUENCE [LARGE SCALE GENOMIC DNA]</scope>
    <source>
        <strain evidence="7">ES.061</strain>
    </source>
</reference>
<dbReference type="GO" id="GO:0006099">
    <property type="term" value="P:tricarboxylic acid cycle"/>
    <property type="evidence" value="ECO:0007669"/>
    <property type="project" value="UniProtKB-UniPathway"/>
</dbReference>
<name>A0A1H4JDJ5_9HYPH</name>
<dbReference type="Pfam" id="PF00285">
    <property type="entry name" value="Citrate_synt"/>
    <property type="match status" value="1"/>
</dbReference>
<organism evidence="6 7">
    <name type="scientific">Nitratireductor aquibiodomus</name>
    <dbReference type="NCBI Taxonomy" id="204799"/>
    <lineage>
        <taxon>Bacteria</taxon>
        <taxon>Pseudomonadati</taxon>
        <taxon>Pseudomonadota</taxon>
        <taxon>Alphaproteobacteria</taxon>
        <taxon>Hyphomicrobiales</taxon>
        <taxon>Phyllobacteriaceae</taxon>
        <taxon>Nitratireductor</taxon>
    </lineage>
</organism>
<gene>
    <name evidence="6" type="ORF">SAMN05216452_1262</name>
</gene>
<accession>A0A1H4JDJ5</accession>